<dbReference type="GO" id="GO:0009264">
    <property type="term" value="P:deoxyribonucleotide catabolic process"/>
    <property type="evidence" value="ECO:0007669"/>
    <property type="project" value="InterPro"/>
</dbReference>
<comment type="caution">
    <text evidence="5">The sequence shown here is derived from an EMBL/GenBank/DDBJ whole genome shotgun (WGS) entry which is preliminary data.</text>
</comment>
<keyword evidence="2 3" id="KW-0378">Hydrolase</keyword>
<accession>A0A0G1DIX8</accession>
<proteinExistence type="inferred from homology"/>
<dbReference type="InterPro" id="IPR009206">
    <property type="entry name" value="Nucleotidase_putative"/>
</dbReference>
<evidence type="ECO:0000256" key="3">
    <source>
        <dbReference type="PIRNR" id="PIRNR021362"/>
    </source>
</evidence>
<protein>
    <recommendedName>
        <fullName evidence="3">Nucleotidase</fullName>
        <ecNumber evidence="3">3.1.3.-</ecNumber>
    </recommendedName>
</protein>
<organism evidence="5 6">
    <name type="scientific">Candidatus Gottesmanbacteria bacterium GW2011_GWA2_43_14</name>
    <dbReference type="NCBI Taxonomy" id="1618443"/>
    <lineage>
        <taxon>Bacteria</taxon>
        <taxon>Candidatus Gottesmaniibacteriota</taxon>
    </lineage>
</organism>
<dbReference type="EMBL" id="LCFP01000007">
    <property type="protein sequence ID" value="KKS97619.1"/>
    <property type="molecule type" value="Genomic_DNA"/>
</dbReference>
<dbReference type="InterPro" id="IPR023214">
    <property type="entry name" value="HAD_sf"/>
</dbReference>
<dbReference type="InterPro" id="IPR052419">
    <property type="entry name" value="5_3-deoxyribonucleotidase-like"/>
</dbReference>
<evidence type="ECO:0000313" key="6">
    <source>
        <dbReference type="Proteomes" id="UP000034894"/>
    </source>
</evidence>
<dbReference type="GO" id="GO:0008253">
    <property type="term" value="F:5'-nucleotidase activity"/>
    <property type="evidence" value="ECO:0007669"/>
    <property type="project" value="InterPro"/>
</dbReference>
<evidence type="ECO:0000313" key="5">
    <source>
        <dbReference type="EMBL" id="KKS97619.1"/>
    </source>
</evidence>
<reference evidence="5 6" key="1">
    <citation type="journal article" date="2015" name="Nature">
        <title>rRNA introns, odd ribosomes, and small enigmatic genomes across a large radiation of phyla.</title>
        <authorList>
            <person name="Brown C.T."/>
            <person name="Hug L.A."/>
            <person name="Thomas B.C."/>
            <person name="Sharon I."/>
            <person name="Castelle C.J."/>
            <person name="Singh A."/>
            <person name="Wilkins M.J."/>
            <person name="Williams K.H."/>
            <person name="Banfield J.F."/>
        </authorList>
    </citation>
    <scope>NUCLEOTIDE SEQUENCE [LARGE SCALE GENOMIC DNA]</scope>
</reference>
<dbReference type="AlphaFoldDB" id="A0A0G1DIX8"/>
<dbReference type="InterPro" id="IPR010708">
    <property type="entry name" value="5'(3')-deoxyribonucleotidase"/>
</dbReference>
<name>A0A0G1DIX8_9BACT</name>
<dbReference type="PANTHER" id="PTHR35134:SF2">
    <property type="entry name" value="NUCLEOTIDASE YQFW-RELATED"/>
    <property type="match status" value="1"/>
</dbReference>
<feature type="active site" description="Proton donor" evidence="4">
    <location>
        <position position="14"/>
    </location>
</feature>
<evidence type="ECO:0000256" key="2">
    <source>
        <dbReference type="ARBA" id="ARBA00022801"/>
    </source>
</evidence>
<evidence type="ECO:0000256" key="1">
    <source>
        <dbReference type="ARBA" id="ARBA00009589"/>
    </source>
</evidence>
<gene>
    <name evidence="5" type="ORF">UV73_C0007G0062</name>
</gene>
<dbReference type="Proteomes" id="UP000034894">
    <property type="component" value="Unassembled WGS sequence"/>
</dbReference>
<dbReference type="STRING" id="1618443.UV73_C0007G0062"/>
<dbReference type="InterPro" id="IPR036412">
    <property type="entry name" value="HAD-like_sf"/>
</dbReference>
<dbReference type="SUPFAM" id="SSF56784">
    <property type="entry name" value="HAD-like"/>
    <property type="match status" value="1"/>
</dbReference>
<sequence length="205" mass="23874">MKKPLYATIGIDIDNTICDSYPAYLEKYNIKYRKQVQLTEILDFYYLNNLANQEGAGLSGFIDELVLSEEFQISLRPVIDAPEAIHAWSREGHRIHYVTARPIQMYKVTKKWLEKHGFWFTNTRLDLFNPKKGYQSDIDYKITVAEKSGIKVFIEDAGEIASALKIPVFLFDRPWNRGKMPDNVQRVTTWEEIGENLPDVLQRQP</sequence>
<dbReference type="PIRSF" id="PIRSF021362">
    <property type="entry name" value="UCP021362_HAD"/>
    <property type="match status" value="1"/>
</dbReference>
<dbReference type="EC" id="3.1.3.-" evidence="3"/>
<dbReference type="Pfam" id="PF06941">
    <property type="entry name" value="NT5C"/>
    <property type="match status" value="1"/>
</dbReference>
<evidence type="ECO:0000256" key="4">
    <source>
        <dbReference type="PIRSR" id="PIRSR610708-1"/>
    </source>
</evidence>
<dbReference type="PANTHER" id="PTHR35134">
    <property type="entry name" value="NUCLEOTIDASE YQFW-RELATED"/>
    <property type="match status" value="1"/>
</dbReference>
<comment type="similarity">
    <text evidence="1 3">Belongs to the 5'(3')-deoxyribonucleotidase family.</text>
</comment>
<feature type="active site" description="Nucleophile" evidence="4">
    <location>
        <position position="12"/>
    </location>
</feature>
<dbReference type="Gene3D" id="3.40.50.1000">
    <property type="entry name" value="HAD superfamily/HAD-like"/>
    <property type="match status" value="1"/>
</dbReference>